<keyword evidence="4" id="KW-1185">Reference proteome</keyword>
<organism evidence="3 4">
    <name type="scientific">Lophium mytilinum</name>
    <dbReference type="NCBI Taxonomy" id="390894"/>
    <lineage>
        <taxon>Eukaryota</taxon>
        <taxon>Fungi</taxon>
        <taxon>Dikarya</taxon>
        <taxon>Ascomycota</taxon>
        <taxon>Pezizomycotina</taxon>
        <taxon>Dothideomycetes</taxon>
        <taxon>Pleosporomycetidae</taxon>
        <taxon>Mytilinidiales</taxon>
        <taxon>Mytilinidiaceae</taxon>
        <taxon>Lophium</taxon>
    </lineage>
</organism>
<keyword evidence="2" id="KW-0812">Transmembrane</keyword>
<evidence type="ECO:0000256" key="2">
    <source>
        <dbReference type="SAM" id="Phobius"/>
    </source>
</evidence>
<accession>A0A6A6RFZ2</accession>
<evidence type="ECO:0000256" key="1">
    <source>
        <dbReference type="SAM" id="MobiDB-lite"/>
    </source>
</evidence>
<keyword evidence="2" id="KW-1133">Transmembrane helix</keyword>
<feature type="transmembrane region" description="Helical" evidence="2">
    <location>
        <begin position="196"/>
        <end position="216"/>
    </location>
</feature>
<dbReference type="Proteomes" id="UP000799750">
    <property type="component" value="Unassembled WGS sequence"/>
</dbReference>
<keyword evidence="2" id="KW-0472">Membrane</keyword>
<evidence type="ECO:0000313" key="4">
    <source>
        <dbReference type="Proteomes" id="UP000799750"/>
    </source>
</evidence>
<reference evidence="3" key="1">
    <citation type="journal article" date="2020" name="Stud. Mycol.">
        <title>101 Dothideomycetes genomes: a test case for predicting lifestyles and emergence of pathogens.</title>
        <authorList>
            <person name="Haridas S."/>
            <person name="Albert R."/>
            <person name="Binder M."/>
            <person name="Bloem J."/>
            <person name="Labutti K."/>
            <person name="Salamov A."/>
            <person name="Andreopoulos B."/>
            <person name="Baker S."/>
            <person name="Barry K."/>
            <person name="Bills G."/>
            <person name="Bluhm B."/>
            <person name="Cannon C."/>
            <person name="Castanera R."/>
            <person name="Culley D."/>
            <person name="Daum C."/>
            <person name="Ezra D."/>
            <person name="Gonzalez J."/>
            <person name="Henrissat B."/>
            <person name="Kuo A."/>
            <person name="Liang C."/>
            <person name="Lipzen A."/>
            <person name="Lutzoni F."/>
            <person name="Magnuson J."/>
            <person name="Mondo S."/>
            <person name="Nolan M."/>
            <person name="Ohm R."/>
            <person name="Pangilinan J."/>
            <person name="Park H.-J."/>
            <person name="Ramirez L."/>
            <person name="Alfaro M."/>
            <person name="Sun H."/>
            <person name="Tritt A."/>
            <person name="Yoshinaga Y."/>
            <person name="Zwiers L.-H."/>
            <person name="Turgeon B."/>
            <person name="Goodwin S."/>
            <person name="Spatafora J."/>
            <person name="Crous P."/>
            <person name="Grigoriev I."/>
        </authorList>
    </citation>
    <scope>NUCLEOTIDE SEQUENCE</scope>
    <source>
        <strain evidence="3">CBS 269.34</strain>
    </source>
</reference>
<name>A0A6A6RFZ2_9PEZI</name>
<feature type="region of interest" description="Disordered" evidence="1">
    <location>
        <begin position="1"/>
        <end position="67"/>
    </location>
</feature>
<sequence length="276" mass="29811">MVSTRHHPREFPPPALGASPTKSPTKSSRNSTSSPTPSSPSTPSQSLTKRALTNSKAAPPSPSPSSSPLWVHTASNLTVAWILVSLPLVIWDALYCILRPHTMAGGALQWPIWKPYELYASIDYVYGWPAWEARDGFTAAQAWLNIAETIGYGLYLMIIYDHGASAAGGRGVQLGKGVEGWFAGGRKVEGRPASRAVVIAFAASVMTASKTVLYFLNEAGSGFKNVGHNEWVVLIPLYIVMNGLWFIMSFYMTYIFGAEIIEGLDAASGADSKKDQ</sequence>
<feature type="transmembrane region" description="Helical" evidence="2">
    <location>
        <begin position="231"/>
        <end position="251"/>
    </location>
</feature>
<feature type="transmembrane region" description="Helical" evidence="2">
    <location>
        <begin position="78"/>
        <end position="98"/>
    </location>
</feature>
<gene>
    <name evidence="3" type="ORF">BU16DRAFT_7248</name>
</gene>
<dbReference type="PANTHER" id="PTHR37919">
    <property type="entry name" value="PROTEIN CBG05606"/>
    <property type="match status" value="1"/>
</dbReference>
<dbReference type="PANTHER" id="PTHR37919:SF2">
    <property type="entry name" value="EXPERA DOMAIN-CONTAINING PROTEIN"/>
    <property type="match status" value="1"/>
</dbReference>
<protein>
    <recommendedName>
        <fullName evidence="5">Emopamil-binding protein</fullName>
    </recommendedName>
</protein>
<dbReference type="EMBL" id="MU004181">
    <property type="protein sequence ID" value="KAF2502397.1"/>
    <property type="molecule type" value="Genomic_DNA"/>
</dbReference>
<feature type="compositionally biased region" description="Low complexity" evidence="1">
    <location>
        <begin position="19"/>
        <end position="49"/>
    </location>
</feature>
<evidence type="ECO:0000313" key="3">
    <source>
        <dbReference type="EMBL" id="KAF2502397.1"/>
    </source>
</evidence>
<dbReference type="OrthoDB" id="60858at2759"/>
<dbReference type="AlphaFoldDB" id="A0A6A6RFZ2"/>
<proteinExistence type="predicted"/>
<evidence type="ECO:0008006" key="5">
    <source>
        <dbReference type="Google" id="ProtNLM"/>
    </source>
</evidence>